<evidence type="ECO:0000256" key="1">
    <source>
        <dbReference type="SAM" id="MobiDB-lite"/>
    </source>
</evidence>
<keyword evidence="3" id="KW-1185">Reference proteome</keyword>
<dbReference type="EMBL" id="KQ971311">
    <property type="protein sequence ID" value="EEZ98931.1"/>
    <property type="molecule type" value="Genomic_DNA"/>
</dbReference>
<protein>
    <submittedName>
        <fullName evidence="2">Uncharacterized protein</fullName>
    </submittedName>
</protein>
<dbReference type="AlphaFoldDB" id="D6WB26"/>
<evidence type="ECO:0000313" key="2">
    <source>
        <dbReference type="EMBL" id="EEZ98931.1"/>
    </source>
</evidence>
<gene>
    <name evidence="2" type="primary">AUGUSTUS-3.0.2_04552</name>
    <name evidence="2" type="ORF">TcasGA2_TC004552</name>
</gene>
<proteinExistence type="predicted"/>
<feature type="region of interest" description="Disordered" evidence="1">
    <location>
        <begin position="111"/>
        <end position="149"/>
    </location>
</feature>
<accession>D6WB26</accession>
<dbReference type="Proteomes" id="UP000007266">
    <property type="component" value="Linkage group 2"/>
</dbReference>
<reference evidence="2 3" key="2">
    <citation type="journal article" date="2010" name="Nucleic Acids Res.">
        <title>BeetleBase in 2010: revisions to provide comprehensive genomic information for Tribolium castaneum.</title>
        <authorList>
            <person name="Kim H.S."/>
            <person name="Murphy T."/>
            <person name="Xia J."/>
            <person name="Caragea D."/>
            <person name="Park Y."/>
            <person name="Beeman R.W."/>
            <person name="Lorenzen M.D."/>
            <person name="Butcher S."/>
            <person name="Manak J.R."/>
            <person name="Brown S.J."/>
        </authorList>
    </citation>
    <scope>GENOME REANNOTATION</scope>
    <source>
        <strain evidence="2 3">Georgia GA2</strain>
    </source>
</reference>
<reference evidence="2 3" key="1">
    <citation type="journal article" date="2008" name="Nature">
        <title>The genome of the model beetle and pest Tribolium castaneum.</title>
        <authorList>
            <consortium name="Tribolium Genome Sequencing Consortium"/>
            <person name="Richards S."/>
            <person name="Gibbs R.A."/>
            <person name="Weinstock G.M."/>
            <person name="Brown S.J."/>
            <person name="Denell R."/>
            <person name="Beeman R.W."/>
            <person name="Gibbs R."/>
            <person name="Beeman R.W."/>
            <person name="Brown S.J."/>
            <person name="Bucher G."/>
            <person name="Friedrich M."/>
            <person name="Grimmelikhuijzen C.J."/>
            <person name="Klingler M."/>
            <person name="Lorenzen M."/>
            <person name="Richards S."/>
            <person name="Roth S."/>
            <person name="Schroder R."/>
            <person name="Tautz D."/>
            <person name="Zdobnov E.M."/>
            <person name="Muzny D."/>
            <person name="Gibbs R.A."/>
            <person name="Weinstock G.M."/>
            <person name="Attaway T."/>
            <person name="Bell S."/>
            <person name="Buhay C.J."/>
            <person name="Chandrabose M.N."/>
            <person name="Chavez D."/>
            <person name="Clerk-Blankenburg K.P."/>
            <person name="Cree A."/>
            <person name="Dao M."/>
            <person name="Davis C."/>
            <person name="Chacko J."/>
            <person name="Dinh H."/>
            <person name="Dugan-Rocha S."/>
            <person name="Fowler G."/>
            <person name="Garner T.T."/>
            <person name="Garnes J."/>
            <person name="Gnirke A."/>
            <person name="Hawes A."/>
            <person name="Hernandez J."/>
            <person name="Hines S."/>
            <person name="Holder M."/>
            <person name="Hume J."/>
            <person name="Jhangiani S.N."/>
            <person name="Joshi V."/>
            <person name="Khan Z.M."/>
            <person name="Jackson L."/>
            <person name="Kovar C."/>
            <person name="Kowis A."/>
            <person name="Lee S."/>
            <person name="Lewis L.R."/>
            <person name="Margolis J."/>
            <person name="Morgan M."/>
            <person name="Nazareth L.V."/>
            <person name="Nguyen N."/>
            <person name="Okwuonu G."/>
            <person name="Parker D."/>
            <person name="Richards S."/>
            <person name="Ruiz S.J."/>
            <person name="Santibanez J."/>
            <person name="Savard J."/>
            <person name="Scherer S.E."/>
            <person name="Schneider B."/>
            <person name="Sodergren E."/>
            <person name="Tautz D."/>
            <person name="Vattahil S."/>
            <person name="Villasana D."/>
            <person name="White C.S."/>
            <person name="Wright R."/>
            <person name="Park Y."/>
            <person name="Beeman R.W."/>
            <person name="Lord J."/>
            <person name="Oppert B."/>
            <person name="Lorenzen M."/>
            <person name="Brown S."/>
            <person name="Wang L."/>
            <person name="Savard J."/>
            <person name="Tautz D."/>
            <person name="Richards S."/>
            <person name="Weinstock G."/>
            <person name="Gibbs R.A."/>
            <person name="Liu Y."/>
            <person name="Worley K."/>
            <person name="Weinstock G."/>
            <person name="Elsik C.G."/>
            <person name="Reese J.T."/>
            <person name="Elhaik E."/>
            <person name="Landan G."/>
            <person name="Graur D."/>
            <person name="Arensburger P."/>
            <person name="Atkinson P."/>
            <person name="Beeman R.W."/>
            <person name="Beidler J."/>
            <person name="Brown S.J."/>
            <person name="Demuth J.P."/>
            <person name="Drury D.W."/>
            <person name="Du Y.Z."/>
            <person name="Fujiwara H."/>
            <person name="Lorenzen M."/>
            <person name="Maselli V."/>
            <person name="Osanai M."/>
            <person name="Park Y."/>
            <person name="Robertson H.M."/>
            <person name="Tu Z."/>
            <person name="Wang J.J."/>
            <person name="Wang S."/>
            <person name="Richards S."/>
            <person name="Song H."/>
            <person name="Zhang L."/>
            <person name="Sodergren E."/>
            <person name="Werner D."/>
            <person name="Stanke M."/>
            <person name="Morgenstern B."/>
            <person name="Solovyev V."/>
            <person name="Kosarev P."/>
            <person name="Brown G."/>
            <person name="Chen H.C."/>
            <person name="Ermolaeva O."/>
            <person name="Hlavina W."/>
            <person name="Kapustin Y."/>
            <person name="Kiryutin B."/>
            <person name="Kitts P."/>
            <person name="Maglott D."/>
            <person name="Pruitt K."/>
            <person name="Sapojnikov V."/>
            <person name="Souvorov A."/>
            <person name="Mackey A.J."/>
            <person name="Waterhouse R.M."/>
            <person name="Wyder S."/>
            <person name="Zdobnov E.M."/>
            <person name="Zdobnov E.M."/>
            <person name="Wyder S."/>
            <person name="Kriventseva E.V."/>
            <person name="Kadowaki T."/>
            <person name="Bork P."/>
            <person name="Aranda M."/>
            <person name="Bao R."/>
            <person name="Beermann A."/>
            <person name="Berns N."/>
            <person name="Bolognesi R."/>
            <person name="Bonneton F."/>
            <person name="Bopp D."/>
            <person name="Brown S.J."/>
            <person name="Bucher G."/>
            <person name="Butts T."/>
            <person name="Chaumot A."/>
            <person name="Denell R.E."/>
            <person name="Ferrier D.E."/>
            <person name="Friedrich M."/>
            <person name="Gordon C.M."/>
            <person name="Jindra M."/>
            <person name="Klingler M."/>
            <person name="Lan Q."/>
            <person name="Lattorff H.M."/>
            <person name="Laudet V."/>
            <person name="von Levetsow C."/>
            <person name="Liu Z."/>
            <person name="Lutz R."/>
            <person name="Lynch J.A."/>
            <person name="da Fonseca R.N."/>
            <person name="Posnien N."/>
            <person name="Reuter R."/>
            <person name="Roth S."/>
            <person name="Savard J."/>
            <person name="Schinko J.B."/>
            <person name="Schmitt C."/>
            <person name="Schoppmeier M."/>
            <person name="Schroder R."/>
            <person name="Shippy T.D."/>
            <person name="Simonnet F."/>
            <person name="Marques-Souza H."/>
            <person name="Tautz D."/>
            <person name="Tomoyasu Y."/>
            <person name="Trauner J."/>
            <person name="Van der Zee M."/>
            <person name="Vervoort M."/>
            <person name="Wittkopp N."/>
            <person name="Wimmer E.A."/>
            <person name="Yang X."/>
            <person name="Jones A.K."/>
            <person name="Sattelle D.B."/>
            <person name="Ebert P.R."/>
            <person name="Nelson D."/>
            <person name="Scott J.G."/>
            <person name="Beeman R.W."/>
            <person name="Muthukrishnan S."/>
            <person name="Kramer K.J."/>
            <person name="Arakane Y."/>
            <person name="Beeman R.W."/>
            <person name="Zhu Q."/>
            <person name="Hogenkamp D."/>
            <person name="Dixit R."/>
            <person name="Oppert B."/>
            <person name="Jiang H."/>
            <person name="Zou Z."/>
            <person name="Marshall J."/>
            <person name="Elpidina E."/>
            <person name="Vinokurov K."/>
            <person name="Oppert C."/>
            <person name="Zou Z."/>
            <person name="Evans J."/>
            <person name="Lu Z."/>
            <person name="Zhao P."/>
            <person name="Sumathipala N."/>
            <person name="Altincicek B."/>
            <person name="Vilcinskas A."/>
            <person name="Williams M."/>
            <person name="Hultmark D."/>
            <person name="Hetru C."/>
            <person name="Jiang H."/>
            <person name="Grimmelikhuijzen C.J."/>
            <person name="Hauser F."/>
            <person name="Cazzamali G."/>
            <person name="Williamson M."/>
            <person name="Park Y."/>
            <person name="Li B."/>
            <person name="Tanaka Y."/>
            <person name="Predel R."/>
            <person name="Neupert S."/>
            <person name="Schachtner J."/>
            <person name="Verleyen P."/>
            <person name="Raible F."/>
            <person name="Bork P."/>
            <person name="Friedrich M."/>
            <person name="Walden K.K."/>
            <person name="Robertson H.M."/>
            <person name="Angeli S."/>
            <person name="Foret S."/>
            <person name="Bucher G."/>
            <person name="Schuetz S."/>
            <person name="Maleszka R."/>
            <person name="Wimmer E.A."/>
            <person name="Beeman R.W."/>
            <person name="Lorenzen M."/>
            <person name="Tomoyasu Y."/>
            <person name="Miller S.C."/>
            <person name="Grossmann D."/>
            <person name="Bucher G."/>
        </authorList>
    </citation>
    <scope>NUCLEOTIDE SEQUENCE [LARGE SCALE GENOMIC DNA]</scope>
    <source>
        <strain evidence="2 3">Georgia GA2</strain>
    </source>
</reference>
<evidence type="ECO:0000313" key="3">
    <source>
        <dbReference type="Proteomes" id="UP000007266"/>
    </source>
</evidence>
<organism evidence="2 3">
    <name type="scientific">Tribolium castaneum</name>
    <name type="common">Red flour beetle</name>
    <dbReference type="NCBI Taxonomy" id="7070"/>
    <lineage>
        <taxon>Eukaryota</taxon>
        <taxon>Metazoa</taxon>
        <taxon>Ecdysozoa</taxon>
        <taxon>Arthropoda</taxon>
        <taxon>Hexapoda</taxon>
        <taxon>Insecta</taxon>
        <taxon>Pterygota</taxon>
        <taxon>Neoptera</taxon>
        <taxon>Endopterygota</taxon>
        <taxon>Coleoptera</taxon>
        <taxon>Polyphaga</taxon>
        <taxon>Cucujiformia</taxon>
        <taxon>Tenebrionidae</taxon>
        <taxon>Tenebrionidae incertae sedis</taxon>
        <taxon>Tribolium</taxon>
    </lineage>
</organism>
<dbReference type="HOGENOM" id="CLU_819730_0_0_1"/>
<name>D6WB26_TRICA</name>
<sequence length="339" mass="38520">MPFADESEKKKLYEFDSSYLTELNQIRTQLNLVTISDDEEDPTSDVQVPPSPKFTFNEELYDCNTDYMKELNDIRKQLNLKEIVEGGSSSKESAPKIETKTLFINNGAVRRKKKPTKVVQLDANYTPPKKKKRSQDSSPSENSSPVRENPYIFPDFAQVKTNFCSLNVPTCDSPEEKPKSKVTILVDEELQSLRSHNTCLTTGLDIPRISNNVHTFPSIVHIDKWATIFTHEAKLEIFSPKSCDSKRVRKKVSLGESKAIETFPQMHGDQKIENKMLEVETISSLNNMYHVKRKSNDVSHVETVTTSADDSKSESGEEVKVGCRCFSICFNKRSPNFFS</sequence>